<keyword evidence="3" id="KW-1134">Transmembrane beta strand</keyword>
<sequence length="1315" mass="137923">MRFFETGKTGPILGLTRDGGCGWKTGLAALTMPMLLTLGSAAGMAQTGGQGALEGSVLDQTGAVVPKAMVTATNQASGVSASATSSGAGLYSITPLIPGVYTVTVKAEGFQILSQKNIEVNGLTITGLNPKLNVGNTTETITVSEAPPVLQTTNPAIEAIITQDTYESLPIIMNNQQRDPTSLATLAPGAQGGARTPIFSGTGNYLAEVYVDGVPTTTTNQQGDNRIVSNGIPVESVEQLQIISAAPSAEYQGAGAIGFTIKSGTKQYHGQVVDFIRNTVFDTWGFAGNQQTYNTVVNGASVAVPTGKPVEHQNELSASIGGPIIGTHGKGFFFANYDQFHGRVGVTPTTFTIPTLLMRQGNFSELGTGNYIYNPLATVCSTTSSCQRPAFANNTIPTAYQSPISLYEQKFLPTPNVTGNGIVNNFQQGGVSGFDNHEYVFKLDYDLPHTQRLSYFYAHGVRQSAGYGAVLPLPYATAISSNISPTTMVLEHSIGINSRMVNQIKVGFTRFPGGSNSTTFNQHPYEAGPDVGITGLPAGQAAFSFPGSTFTATGLFTNAETPWSATGGSFSSTVQTPNAYTLIDNFQLNAGKHSMTFGVQYQRLEDNLTSQTSPSGIYYQTWNGVSTAQFIQAANGTYGNTLDNTKSGFAYASFLLGAVNTAATSVPLVAETGGRYAPVSPYFQDDWKIRPNLTINLGVRYDYLTPFHEVHDNYSFFNPNEINPATGNAGLLEYAGFRGSNISCECHTPIPTYLGNIGPRLGLEYSPDPNTVFRAGFAIVHSRGGGVGGRAGDSVGTGQTGFGSSIILPTANNVGATAGPSFYLNNSSVFQAAGLSNTNFGGPGYAIPPSVGPSVANLTVGTGNYVNASGAYVTPGGAPGYADPYLSSRAPTFNFWNLGLQKVLTKNLTLTVTYVGSQSHFVAGAGVSGFWSGQLDPRYIATLGGVLASDGKTNILAAQATPANIAIAQKADPSVTVPYAGYAQAGAVSSAATIGRMLRPYPQYTSPPSATYDNVANLSYNAFEVVLAQRQYKGMSFTVNYTYSHNIGDDGTTRSAFAIPSSVSSNGSPIAGNNRADRSLVITDTPQNLNMYGVLKSPFGKNGIGGDSLLVRALAGGWQLADIFTYNSGTPILIVGSGCTAPSQGNCMPDIVPGKENSIRANGGYGAPGVTYGNYNTTHYLDPNAFQALSTFGVGATPTTKIGDAPRSISSLRAPSKYNDDAAIQRSFNLSRERVKFIFRADCFDVSNKVTFSIPQTQTVSAVSNGANTGPGFASTVNNTGSISRTNAGNTAASFGEFTSFSGNRRFQFSGRVTF</sequence>
<dbReference type="InterPro" id="IPR057601">
    <property type="entry name" value="Oar-like_b-barrel"/>
</dbReference>
<evidence type="ECO:0000256" key="2">
    <source>
        <dbReference type="ARBA" id="ARBA00022448"/>
    </source>
</evidence>
<reference evidence="11" key="1">
    <citation type="submission" date="2011-01" db="EMBL/GenBank/DDBJ databases">
        <title>Complete sequence of plasmid1 of Acidobacterium sp. MP5ACTX9.</title>
        <authorList>
            <consortium name="US DOE Joint Genome Institute"/>
            <person name="Lucas S."/>
            <person name="Copeland A."/>
            <person name="Lapidus A."/>
            <person name="Cheng J.-F."/>
            <person name="Goodwin L."/>
            <person name="Pitluck S."/>
            <person name="Teshima H."/>
            <person name="Detter J.C."/>
            <person name="Han C."/>
            <person name="Tapia R."/>
            <person name="Land M."/>
            <person name="Hauser L."/>
            <person name="Kyrpides N."/>
            <person name="Ivanova N."/>
            <person name="Ovchinnikova G."/>
            <person name="Pagani I."/>
            <person name="Rawat S.R."/>
            <person name="Mannisto M."/>
            <person name="Haggblom M.M."/>
            <person name="Woyke T."/>
        </authorList>
    </citation>
    <scope>NUCLEOTIDE SEQUENCE [LARGE SCALE GENOMIC DNA]</scope>
    <source>
        <strain evidence="11">MP5ACTX9</strain>
        <plasmid evidence="11">Plasmid pACIX901</plasmid>
    </source>
</reference>
<dbReference type="Gene3D" id="2.60.40.1120">
    <property type="entry name" value="Carboxypeptidase-like, regulatory domain"/>
    <property type="match status" value="1"/>
</dbReference>
<dbReference type="SUPFAM" id="SSF49464">
    <property type="entry name" value="Carboxypeptidase regulatory domain-like"/>
    <property type="match status" value="1"/>
</dbReference>
<keyword evidence="10" id="KW-0675">Receptor</keyword>
<comment type="subcellular location">
    <subcellularLocation>
        <location evidence="1">Cell outer membrane</location>
        <topology evidence="1">Multi-pass membrane protein</topology>
    </subcellularLocation>
</comment>
<evidence type="ECO:0000259" key="8">
    <source>
        <dbReference type="Pfam" id="PF07715"/>
    </source>
</evidence>
<dbReference type="InterPro" id="IPR036942">
    <property type="entry name" value="Beta-barrel_TonB_sf"/>
</dbReference>
<keyword evidence="4" id="KW-0812">Transmembrane</keyword>
<dbReference type="Pfam" id="PF07715">
    <property type="entry name" value="Plug"/>
    <property type="match status" value="1"/>
</dbReference>
<dbReference type="GO" id="GO:0015344">
    <property type="term" value="F:siderophore uptake transmembrane transporter activity"/>
    <property type="evidence" value="ECO:0007669"/>
    <property type="project" value="TreeGrafter"/>
</dbReference>
<dbReference type="EMBL" id="CP002481">
    <property type="protein sequence ID" value="ADW70857.1"/>
    <property type="molecule type" value="Genomic_DNA"/>
</dbReference>
<protein>
    <submittedName>
        <fullName evidence="10">TonB-dependent receptor plug</fullName>
    </submittedName>
</protein>
<feature type="domain" description="TonB-dependent receptor plug" evidence="8">
    <location>
        <begin position="188"/>
        <end position="256"/>
    </location>
</feature>
<dbReference type="Pfam" id="PF25183">
    <property type="entry name" value="OMP_b-brl_4"/>
    <property type="match status" value="1"/>
</dbReference>
<dbReference type="Gene3D" id="2.40.170.20">
    <property type="entry name" value="TonB-dependent receptor, beta-barrel domain"/>
    <property type="match status" value="1"/>
</dbReference>
<dbReference type="KEGG" id="acm:AciX9_4074"/>
<dbReference type="InterPro" id="IPR012910">
    <property type="entry name" value="Plug_dom"/>
</dbReference>
<evidence type="ECO:0000256" key="5">
    <source>
        <dbReference type="ARBA" id="ARBA00022729"/>
    </source>
</evidence>
<dbReference type="HOGENOM" id="CLU_006298_0_0_0"/>
<proteinExistence type="predicted"/>
<evidence type="ECO:0000313" key="10">
    <source>
        <dbReference type="EMBL" id="ADW70857.1"/>
    </source>
</evidence>
<gene>
    <name evidence="10" type="ordered locus">AciX9_4074</name>
</gene>
<dbReference type="Pfam" id="PF13620">
    <property type="entry name" value="CarboxypepD_reg"/>
    <property type="match status" value="1"/>
</dbReference>
<evidence type="ECO:0000256" key="3">
    <source>
        <dbReference type="ARBA" id="ARBA00022452"/>
    </source>
</evidence>
<organism evidence="11">
    <name type="scientific">Granulicella tundricola (strain ATCC BAA-1859 / DSM 23138 / MP5ACTX9)</name>
    <dbReference type="NCBI Taxonomy" id="1198114"/>
    <lineage>
        <taxon>Bacteria</taxon>
        <taxon>Pseudomonadati</taxon>
        <taxon>Acidobacteriota</taxon>
        <taxon>Terriglobia</taxon>
        <taxon>Terriglobales</taxon>
        <taxon>Acidobacteriaceae</taxon>
        <taxon>Granulicella</taxon>
    </lineage>
</organism>
<feature type="domain" description="TonB-dependent transporter Oar-like beta-barrel" evidence="9">
    <location>
        <begin position="260"/>
        <end position="1308"/>
    </location>
</feature>
<dbReference type="InterPro" id="IPR039426">
    <property type="entry name" value="TonB-dep_rcpt-like"/>
</dbReference>
<dbReference type="PANTHER" id="PTHR30069:SF29">
    <property type="entry name" value="HEMOGLOBIN AND HEMOGLOBIN-HAPTOGLOBIN-BINDING PROTEIN 1-RELATED"/>
    <property type="match status" value="1"/>
</dbReference>
<dbReference type="GO" id="GO:0044718">
    <property type="term" value="P:siderophore transmembrane transport"/>
    <property type="evidence" value="ECO:0007669"/>
    <property type="project" value="TreeGrafter"/>
</dbReference>
<name>E8X5X3_GRATM</name>
<geneLocation type="plasmid" evidence="10 11">
    <name>pACIX901</name>
</geneLocation>
<evidence type="ECO:0000256" key="4">
    <source>
        <dbReference type="ARBA" id="ARBA00022692"/>
    </source>
</evidence>
<accession>E8X5X3</accession>
<evidence type="ECO:0000256" key="6">
    <source>
        <dbReference type="ARBA" id="ARBA00023136"/>
    </source>
</evidence>
<keyword evidence="2" id="KW-0813">Transport</keyword>
<dbReference type="RefSeq" id="WP_013572769.1">
    <property type="nucleotide sequence ID" value="NC_015057.1"/>
</dbReference>
<dbReference type="PANTHER" id="PTHR30069">
    <property type="entry name" value="TONB-DEPENDENT OUTER MEMBRANE RECEPTOR"/>
    <property type="match status" value="1"/>
</dbReference>
<evidence type="ECO:0000256" key="7">
    <source>
        <dbReference type="ARBA" id="ARBA00023237"/>
    </source>
</evidence>
<keyword evidence="7" id="KW-0998">Cell outer membrane</keyword>
<evidence type="ECO:0000256" key="1">
    <source>
        <dbReference type="ARBA" id="ARBA00004571"/>
    </source>
</evidence>
<keyword evidence="10" id="KW-0614">Plasmid</keyword>
<keyword evidence="6" id="KW-0472">Membrane</keyword>
<dbReference type="SUPFAM" id="SSF56935">
    <property type="entry name" value="Porins"/>
    <property type="match status" value="1"/>
</dbReference>
<dbReference type="GO" id="GO:0009279">
    <property type="term" value="C:cell outer membrane"/>
    <property type="evidence" value="ECO:0007669"/>
    <property type="project" value="UniProtKB-SubCell"/>
</dbReference>
<keyword evidence="5" id="KW-0732">Signal</keyword>
<evidence type="ECO:0000259" key="9">
    <source>
        <dbReference type="Pfam" id="PF25183"/>
    </source>
</evidence>
<dbReference type="Proteomes" id="UP000000343">
    <property type="component" value="Plasmid pACIX901"/>
</dbReference>
<evidence type="ECO:0000313" key="11">
    <source>
        <dbReference type="Proteomes" id="UP000000343"/>
    </source>
</evidence>
<dbReference type="InterPro" id="IPR008969">
    <property type="entry name" value="CarboxyPept-like_regulatory"/>
</dbReference>
<keyword evidence="11" id="KW-1185">Reference proteome</keyword>